<dbReference type="SUPFAM" id="SSF51197">
    <property type="entry name" value="Clavaminate synthase-like"/>
    <property type="match status" value="1"/>
</dbReference>
<proteinExistence type="predicted"/>
<dbReference type="Pfam" id="PF05721">
    <property type="entry name" value="PhyH"/>
    <property type="match status" value="1"/>
</dbReference>
<dbReference type="EMBL" id="UINC01003447">
    <property type="protein sequence ID" value="SVA06408.1"/>
    <property type="molecule type" value="Genomic_DNA"/>
</dbReference>
<reference evidence="1" key="1">
    <citation type="submission" date="2018-05" db="EMBL/GenBank/DDBJ databases">
        <authorList>
            <person name="Lanie J.A."/>
            <person name="Ng W.-L."/>
            <person name="Kazmierczak K.M."/>
            <person name="Andrzejewski T.M."/>
            <person name="Davidsen T.M."/>
            <person name="Wayne K.J."/>
            <person name="Tettelin H."/>
            <person name="Glass J.I."/>
            <person name="Rusch D."/>
            <person name="Podicherti R."/>
            <person name="Tsui H.-C.T."/>
            <person name="Winkler M.E."/>
        </authorList>
    </citation>
    <scope>NUCLEOTIDE SEQUENCE</scope>
</reference>
<gene>
    <name evidence="1" type="ORF">METZ01_LOCUS59262</name>
</gene>
<organism evidence="1">
    <name type="scientific">marine metagenome</name>
    <dbReference type="NCBI Taxonomy" id="408172"/>
    <lineage>
        <taxon>unclassified sequences</taxon>
        <taxon>metagenomes</taxon>
        <taxon>ecological metagenomes</taxon>
    </lineage>
</organism>
<dbReference type="PANTHER" id="PTHR37563">
    <property type="entry name" value="PHYTANOYL-COA DIOXYGENASE FAMILY PROTEIN (AFU_ORTHOLOGUE AFUA_2G03330)"/>
    <property type="match status" value="1"/>
</dbReference>
<dbReference type="AlphaFoldDB" id="A0A381SSU5"/>
<dbReference type="InterPro" id="IPR051961">
    <property type="entry name" value="Fungal_Metabolite_Diox"/>
</dbReference>
<sequence length="398" mass="44845">MKVPIEFTEEYVEENSPHDQQIYRDFLRSGEPFRSIFKNNPWLMPPDIKKPLEWGKGMYWDTTVARKHDYWKEFDLPKATKDIKQMRRDIKEWGFCLIEDAMSKEQCDRFLNRLLDQAEGERLAGVDQPTASGQYINTLINKGEVFAQCIEQSTEAVQAGPVIEQIMDETLGKGWICHSFLSNGSDPGGYPQGLHIDQGPLLPWVTEEAPALFNTMYIPQDVNEENGGTLVIPGSHRILIEAGSGGKIGKLPPAINLEAKAGTIMLFDGRMLHGTGVNRTDKQRFVATMSNVKAWTRTQENWVISVAPDVLEKASPKLLHRIGLQALTYGATIEGFGLGAPGRVGDQWGSIKQFRTAYDKGEYERVRELSGKSPEKELKKKYTVREAVKRARDSAKTK</sequence>
<dbReference type="Gene3D" id="2.60.120.620">
    <property type="entry name" value="q2cbj1_9rhob like domain"/>
    <property type="match status" value="1"/>
</dbReference>
<dbReference type="InterPro" id="IPR008775">
    <property type="entry name" value="Phytyl_CoA_dOase-like"/>
</dbReference>
<evidence type="ECO:0000313" key="1">
    <source>
        <dbReference type="EMBL" id="SVA06408.1"/>
    </source>
</evidence>
<evidence type="ECO:0008006" key="2">
    <source>
        <dbReference type="Google" id="ProtNLM"/>
    </source>
</evidence>
<name>A0A381SSU5_9ZZZZ</name>
<accession>A0A381SSU5</accession>
<protein>
    <recommendedName>
        <fullName evidence="2">Fe2OG dioxygenase domain-containing protein</fullName>
    </recommendedName>
</protein>
<dbReference type="PANTHER" id="PTHR37563:SF2">
    <property type="entry name" value="PHYTANOYL-COA DIOXYGENASE FAMILY PROTEIN (AFU_ORTHOLOGUE AFUA_2G03330)"/>
    <property type="match status" value="1"/>
</dbReference>